<organism evidence="2 3">
    <name type="scientific">Novipirellula aureliae</name>
    <dbReference type="NCBI Taxonomy" id="2527966"/>
    <lineage>
        <taxon>Bacteria</taxon>
        <taxon>Pseudomonadati</taxon>
        <taxon>Planctomycetota</taxon>
        <taxon>Planctomycetia</taxon>
        <taxon>Pirellulales</taxon>
        <taxon>Pirellulaceae</taxon>
        <taxon>Novipirellula</taxon>
    </lineage>
</organism>
<reference evidence="2 3" key="1">
    <citation type="submission" date="2019-02" db="EMBL/GenBank/DDBJ databases">
        <title>Deep-cultivation of Planctomycetes and their phenomic and genomic characterization uncovers novel biology.</title>
        <authorList>
            <person name="Wiegand S."/>
            <person name="Jogler M."/>
            <person name="Boedeker C."/>
            <person name="Pinto D."/>
            <person name="Vollmers J."/>
            <person name="Rivas-Marin E."/>
            <person name="Kohn T."/>
            <person name="Peeters S.H."/>
            <person name="Heuer A."/>
            <person name="Rast P."/>
            <person name="Oberbeckmann S."/>
            <person name="Bunk B."/>
            <person name="Jeske O."/>
            <person name="Meyerdierks A."/>
            <person name="Storesund J.E."/>
            <person name="Kallscheuer N."/>
            <person name="Luecker S."/>
            <person name="Lage O.M."/>
            <person name="Pohl T."/>
            <person name="Merkel B.J."/>
            <person name="Hornburger P."/>
            <person name="Mueller R.-W."/>
            <person name="Bruemmer F."/>
            <person name="Labrenz M."/>
            <person name="Spormann A.M."/>
            <person name="Op Den Camp H."/>
            <person name="Overmann J."/>
            <person name="Amann R."/>
            <person name="Jetten M.S.M."/>
            <person name="Mascher T."/>
            <person name="Medema M.H."/>
            <person name="Devos D.P."/>
            <person name="Kaster A.-K."/>
            <person name="Ovreas L."/>
            <person name="Rohde M."/>
            <person name="Galperin M.Y."/>
            <person name="Jogler C."/>
        </authorList>
    </citation>
    <scope>NUCLEOTIDE SEQUENCE [LARGE SCALE GENOMIC DNA]</scope>
    <source>
        <strain evidence="2 3">Q31b</strain>
    </source>
</reference>
<dbReference type="OrthoDB" id="282063at2"/>
<feature type="compositionally biased region" description="Polar residues" evidence="1">
    <location>
        <begin position="23"/>
        <end position="42"/>
    </location>
</feature>
<evidence type="ECO:0000313" key="2">
    <source>
        <dbReference type="EMBL" id="TWU39007.1"/>
    </source>
</evidence>
<keyword evidence="3" id="KW-1185">Reference proteome</keyword>
<comment type="caution">
    <text evidence="2">The sequence shown here is derived from an EMBL/GenBank/DDBJ whole genome shotgun (WGS) entry which is preliminary data.</text>
</comment>
<accession>A0A5C6DSU6</accession>
<sequence>MSLLKLWNSLCGRSATEKPETEASASTSEIGETTPAVSQASQGREPEANANETKTSVPKTGTTKTATTKTTVAKGLFGFGRSNVESGLCKLLAPLKVASLLEIGVGDGSRAVAVVSAIQKNNPGSPLRYCAIDSFEMASSPEHNEAAMSLMQFHQRLRSAGISPQIFPGSLDQELLRLCHTVGRVDVVLIAEDAPSWQNPTTLRNLQRVCHETTVVFHGDAGTWKRYQTTLAETRKAA</sequence>
<evidence type="ECO:0000256" key="1">
    <source>
        <dbReference type="SAM" id="MobiDB-lite"/>
    </source>
</evidence>
<feature type="compositionally biased region" description="Low complexity" evidence="1">
    <location>
        <begin position="53"/>
        <end position="66"/>
    </location>
</feature>
<name>A0A5C6DSU6_9BACT</name>
<dbReference type="EMBL" id="SJPY01000006">
    <property type="protein sequence ID" value="TWU39007.1"/>
    <property type="molecule type" value="Genomic_DNA"/>
</dbReference>
<dbReference type="Proteomes" id="UP000315471">
    <property type="component" value="Unassembled WGS sequence"/>
</dbReference>
<feature type="region of interest" description="Disordered" evidence="1">
    <location>
        <begin position="15"/>
        <end position="66"/>
    </location>
</feature>
<gene>
    <name evidence="2" type="ORF">Q31b_40870</name>
</gene>
<protein>
    <submittedName>
        <fullName evidence="2">Uncharacterized protein</fullName>
    </submittedName>
</protein>
<proteinExistence type="predicted"/>
<dbReference type="RefSeq" id="WP_146601283.1">
    <property type="nucleotide sequence ID" value="NZ_SJPY01000006.1"/>
</dbReference>
<evidence type="ECO:0000313" key="3">
    <source>
        <dbReference type="Proteomes" id="UP000315471"/>
    </source>
</evidence>
<dbReference type="AlphaFoldDB" id="A0A5C6DSU6"/>